<reference evidence="2" key="1">
    <citation type="submission" date="2022-04" db="EMBL/GenBank/DDBJ databases">
        <title>Carnegiea gigantea Genome sequencing and assembly v2.</title>
        <authorList>
            <person name="Copetti D."/>
            <person name="Sanderson M.J."/>
            <person name="Burquez A."/>
            <person name="Wojciechowski M.F."/>
        </authorList>
    </citation>
    <scope>NUCLEOTIDE SEQUENCE</scope>
    <source>
        <strain evidence="2">SGP5-SGP5p</strain>
        <tissue evidence="2">Aerial part</tissue>
    </source>
</reference>
<accession>A0A9Q1GH08</accession>
<name>A0A9Q1GH08_9CARY</name>
<organism evidence="2 3">
    <name type="scientific">Carnegiea gigantea</name>
    <dbReference type="NCBI Taxonomy" id="171969"/>
    <lineage>
        <taxon>Eukaryota</taxon>
        <taxon>Viridiplantae</taxon>
        <taxon>Streptophyta</taxon>
        <taxon>Embryophyta</taxon>
        <taxon>Tracheophyta</taxon>
        <taxon>Spermatophyta</taxon>
        <taxon>Magnoliopsida</taxon>
        <taxon>eudicotyledons</taxon>
        <taxon>Gunneridae</taxon>
        <taxon>Pentapetalae</taxon>
        <taxon>Caryophyllales</taxon>
        <taxon>Cactineae</taxon>
        <taxon>Cactaceae</taxon>
        <taxon>Cactoideae</taxon>
        <taxon>Echinocereeae</taxon>
        <taxon>Carnegiea</taxon>
    </lineage>
</organism>
<evidence type="ECO:0000256" key="1">
    <source>
        <dbReference type="SAM" id="MobiDB-lite"/>
    </source>
</evidence>
<comment type="caution">
    <text evidence="2">The sequence shown here is derived from an EMBL/GenBank/DDBJ whole genome shotgun (WGS) entry which is preliminary data.</text>
</comment>
<protein>
    <submittedName>
        <fullName evidence="2">Uncharacterized protein</fullName>
    </submittedName>
</protein>
<proteinExistence type="predicted"/>
<sequence length="280" mass="31334">MFNRSRGHHRSGLLGRNNSIGLESSTQKREVNPAGMIYLLVRFGDKTKSKSLEVDFLIVDVPTAYNVIIGRPTLHELAHPGRDIVPMVNPILGFRGQEVNPTEMIRLSVRFGDKTKSKSLEVDFLIVDVPTGYNVIIGRPTLHKVKAVIAPCLLQLQLEADDGNIGKMRGDQRTTRECYLVSIKPLIEWTRERGTTEPPKIEKRAKVGPAVLVPETLVIHTLTSSEPPRPRPEVADEVEYLSLEEERPERTVQLGHDIAAAGRQSLVSLLQEYKDVFAFC</sequence>
<gene>
    <name evidence="2" type="ORF">Cgig2_011796</name>
</gene>
<dbReference type="OrthoDB" id="2919534at2759"/>
<evidence type="ECO:0000313" key="2">
    <source>
        <dbReference type="EMBL" id="KAJ8419758.1"/>
    </source>
</evidence>
<feature type="region of interest" description="Disordered" evidence="1">
    <location>
        <begin position="1"/>
        <end position="26"/>
    </location>
</feature>
<keyword evidence="3" id="KW-1185">Reference proteome</keyword>
<dbReference type="EMBL" id="JAKOGI010004480">
    <property type="protein sequence ID" value="KAJ8419758.1"/>
    <property type="molecule type" value="Genomic_DNA"/>
</dbReference>
<dbReference type="AlphaFoldDB" id="A0A9Q1GH08"/>
<dbReference type="PANTHER" id="PTHR33240:SF17">
    <property type="entry name" value="EUKARYOTIC PEPTIDE CHAIN RELEASE FACTOR GTP-BINDING SUBUNIT-LIKE"/>
    <property type="match status" value="1"/>
</dbReference>
<dbReference type="PANTHER" id="PTHR33240">
    <property type="entry name" value="OS08G0508500 PROTEIN"/>
    <property type="match status" value="1"/>
</dbReference>
<feature type="compositionally biased region" description="Basic residues" evidence="1">
    <location>
        <begin position="1"/>
        <end position="11"/>
    </location>
</feature>
<evidence type="ECO:0000313" key="3">
    <source>
        <dbReference type="Proteomes" id="UP001153076"/>
    </source>
</evidence>
<dbReference type="Proteomes" id="UP001153076">
    <property type="component" value="Unassembled WGS sequence"/>
</dbReference>
<feature type="compositionally biased region" description="Polar residues" evidence="1">
    <location>
        <begin position="16"/>
        <end position="25"/>
    </location>
</feature>